<name>A0AAE0ZL90_9GAST</name>
<organism evidence="1 2">
    <name type="scientific">Elysia crispata</name>
    <name type="common">lettuce slug</name>
    <dbReference type="NCBI Taxonomy" id="231223"/>
    <lineage>
        <taxon>Eukaryota</taxon>
        <taxon>Metazoa</taxon>
        <taxon>Spiralia</taxon>
        <taxon>Lophotrochozoa</taxon>
        <taxon>Mollusca</taxon>
        <taxon>Gastropoda</taxon>
        <taxon>Heterobranchia</taxon>
        <taxon>Euthyneura</taxon>
        <taxon>Panpulmonata</taxon>
        <taxon>Sacoglossa</taxon>
        <taxon>Placobranchoidea</taxon>
        <taxon>Plakobranchidae</taxon>
        <taxon>Elysia</taxon>
    </lineage>
</organism>
<dbReference type="EMBL" id="JAWDGP010003738">
    <property type="protein sequence ID" value="KAK3771425.1"/>
    <property type="molecule type" value="Genomic_DNA"/>
</dbReference>
<sequence>MDIEKGVEMTNDEVDTFAKHVFLKDVLARQDKETENQNSAVLCFDLENVLTLPRSNVSNFFYRRKLAVYNLTVHSSLDKSMYCCIWNEAEGGRCGNSIASALIKVLVQFVKEHPGISEIILWSDSCVAQNRNSLMSFALISFMKCYPHIKVLTQKYSEAGHSLVQEVDSAHSTIERHLARSSVEMVTKLTKRRDDLTRPGFIHN</sequence>
<protein>
    <submittedName>
        <fullName evidence="1">Uncharacterized protein</fullName>
    </submittedName>
</protein>
<evidence type="ECO:0000313" key="1">
    <source>
        <dbReference type="EMBL" id="KAK3771425.1"/>
    </source>
</evidence>
<accession>A0AAE0ZL90</accession>
<dbReference type="AlphaFoldDB" id="A0AAE0ZL90"/>
<dbReference type="Proteomes" id="UP001283361">
    <property type="component" value="Unassembled WGS sequence"/>
</dbReference>
<reference evidence="1" key="1">
    <citation type="journal article" date="2023" name="G3 (Bethesda)">
        <title>A reference genome for the long-term kleptoplast-retaining sea slug Elysia crispata morphotype clarki.</title>
        <authorList>
            <person name="Eastman K.E."/>
            <person name="Pendleton A.L."/>
            <person name="Shaikh M.A."/>
            <person name="Suttiyut T."/>
            <person name="Ogas R."/>
            <person name="Tomko P."/>
            <person name="Gavelis G."/>
            <person name="Widhalm J.R."/>
            <person name="Wisecaver J.H."/>
        </authorList>
    </citation>
    <scope>NUCLEOTIDE SEQUENCE</scope>
    <source>
        <strain evidence="1">ECLA1</strain>
    </source>
</reference>
<keyword evidence="2" id="KW-1185">Reference proteome</keyword>
<dbReference type="PANTHER" id="PTHR10773">
    <property type="entry name" value="DNA-DIRECTED RNA POLYMERASES I, II, AND III SUBUNIT RPABC2"/>
    <property type="match status" value="1"/>
</dbReference>
<dbReference type="PANTHER" id="PTHR10773:SF19">
    <property type="match status" value="1"/>
</dbReference>
<proteinExistence type="predicted"/>
<evidence type="ECO:0000313" key="2">
    <source>
        <dbReference type="Proteomes" id="UP001283361"/>
    </source>
</evidence>
<comment type="caution">
    <text evidence="1">The sequence shown here is derived from an EMBL/GenBank/DDBJ whole genome shotgun (WGS) entry which is preliminary data.</text>
</comment>
<gene>
    <name evidence="1" type="ORF">RRG08_011360</name>
</gene>